<feature type="region of interest" description="Disordered" evidence="1">
    <location>
        <begin position="84"/>
        <end position="118"/>
    </location>
</feature>
<evidence type="ECO:0000313" key="3">
    <source>
        <dbReference type="EMBL" id="KAL3112438.1"/>
    </source>
</evidence>
<evidence type="ECO:0000313" key="5">
    <source>
        <dbReference type="Proteomes" id="UP001620626"/>
    </source>
</evidence>
<dbReference type="Proteomes" id="UP001620626">
    <property type="component" value="Unassembled WGS sequence"/>
</dbReference>
<evidence type="ECO:0000256" key="1">
    <source>
        <dbReference type="SAM" id="MobiDB-lite"/>
    </source>
</evidence>
<evidence type="ECO:0000313" key="2">
    <source>
        <dbReference type="EMBL" id="KAL3108718.1"/>
    </source>
</evidence>
<comment type="caution">
    <text evidence="2">The sequence shown here is derived from an EMBL/GenBank/DDBJ whole genome shotgun (WGS) entry which is preliminary data.</text>
</comment>
<organism evidence="2 5">
    <name type="scientific">Heterodera trifolii</name>
    <dbReference type="NCBI Taxonomy" id="157864"/>
    <lineage>
        <taxon>Eukaryota</taxon>
        <taxon>Metazoa</taxon>
        <taxon>Ecdysozoa</taxon>
        <taxon>Nematoda</taxon>
        <taxon>Chromadorea</taxon>
        <taxon>Rhabditida</taxon>
        <taxon>Tylenchina</taxon>
        <taxon>Tylenchomorpha</taxon>
        <taxon>Tylenchoidea</taxon>
        <taxon>Heteroderidae</taxon>
        <taxon>Heteroderinae</taxon>
        <taxon>Heterodera</taxon>
    </lineage>
</organism>
<keyword evidence="5" id="KW-1185">Reference proteome</keyword>
<dbReference type="EMBL" id="JBICBT010000586">
    <property type="protein sequence ID" value="KAL3108718.1"/>
    <property type="molecule type" value="Genomic_DNA"/>
</dbReference>
<accession>A0ABD2L0P7</accession>
<name>A0ABD2L0P7_9BILA</name>
<proteinExistence type="predicted"/>
<dbReference type="EMBL" id="JBICBT010000389">
    <property type="protein sequence ID" value="KAL3115261.1"/>
    <property type="molecule type" value="Genomic_DNA"/>
</dbReference>
<dbReference type="AlphaFoldDB" id="A0ABD2L0P7"/>
<gene>
    <name evidence="3" type="ORF">niasHT_018531</name>
    <name evidence="4" type="ORF">niasHT_018984</name>
    <name evidence="2" type="ORF">niasHT_019205</name>
</gene>
<reference evidence="2 5" key="1">
    <citation type="submission" date="2024-10" db="EMBL/GenBank/DDBJ databases">
        <authorList>
            <person name="Kim D."/>
        </authorList>
    </citation>
    <scope>NUCLEOTIDE SEQUENCE [LARGE SCALE GENOMIC DNA]</scope>
    <source>
        <strain evidence="2">BH-2024</strain>
    </source>
</reference>
<protein>
    <submittedName>
        <fullName evidence="2">Uncharacterized protein</fullName>
    </submittedName>
</protein>
<evidence type="ECO:0000313" key="4">
    <source>
        <dbReference type="EMBL" id="KAL3115261.1"/>
    </source>
</evidence>
<dbReference type="EMBL" id="JBICBT010000471">
    <property type="protein sequence ID" value="KAL3112438.1"/>
    <property type="molecule type" value="Genomic_DNA"/>
</dbReference>
<sequence length="118" mass="12950">MNRNVSGDIPLAVYIAAMLSSNRNLGVLLSALQLAKVLLEKLPMLYIPLFETEVTRHQHAHAHPTNAVIWKRCKAKTKSYVPSNAQWKHGKDGSKSAIGIASDHHPLVEPLGKAPFPP</sequence>